<name>A0A818WL20_9BILA</name>
<gene>
    <name evidence="1" type="ORF">KIK155_LOCUS28356</name>
    <name evidence="2" type="ORF">TOA249_LOCUS31699</name>
</gene>
<sequence length="96" mass="11033">MSLSFQFDYIPSNVLTLSGYDFFQFIRSTLGQPEANLLCKFSGRTTSSFLLIENPLDIFNQDIEDEELDKLKDQLCFKMKNDKLLIKPGVLAGFLR</sequence>
<evidence type="ECO:0000313" key="1">
    <source>
        <dbReference type="EMBL" id="CAF3727498.1"/>
    </source>
</evidence>
<dbReference type="EMBL" id="CAJNYV010005156">
    <property type="protein sequence ID" value="CAF3727498.1"/>
    <property type="molecule type" value="Genomic_DNA"/>
</dbReference>
<comment type="caution">
    <text evidence="1">The sequence shown here is derived from an EMBL/GenBank/DDBJ whole genome shotgun (WGS) entry which is preliminary data.</text>
</comment>
<organism evidence="1 3">
    <name type="scientific">Rotaria socialis</name>
    <dbReference type="NCBI Taxonomy" id="392032"/>
    <lineage>
        <taxon>Eukaryota</taxon>
        <taxon>Metazoa</taxon>
        <taxon>Spiralia</taxon>
        <taxon>Gnathifera</taxon>
        <taxon>Rotifera</taxon>
        <taxon>Eurotatoria</taxon>
        <taxon>Bdelloidea</taxon>
        <taxon>Philodinida</taxon>
        <taxon>Philodinidae</taxon>
        <taxon>Rotaria</taxon>
    </lineage>
</organism>
<protein>
    <submittedName>
        <fullName evidence="1">Uncharacterized protein</fullName>
    </submittedName>
</protein>
<proteinExistence type="predicted"/>
<dbReference type="Proteomes" id="UP000663838">
    <property type="component" value="Unassembled WGS sequence"/>
</dbReference>
<evidence type="ECO:0000313" key="2">
    <source>
        <dbReference type="EMBL" id="CAF4915386.1"/>
    </source>
</evidence>
<dbReference type="Proteomes" id="UP000663865">
    <property type="component" value="Unassembled WGS sequence"/>
</dbReference>
<dbReference type="AlphaFoldDB" id="A0A818WL20"/>
<evidence type="ECO:0000313" key="3">
    <source>
        <dbReference type="Proteomes" id="UP000663865"/>
    </source>
</evidence>
<reference evidence="1" key="1">
    <citation type="submission" date="2021-02" db="EMBL/GenBank/DDBJ databases">
        <authorList>
            <person name="Nowell W R."/>
        </authorList>
    </citation>
    <scope>NUCLEOTIDE SEQUENCE</scope>
</reference>
<accession>A0A818WL20</accession>
<dbReference type="EMBL" id="CAJOBS010006693">
    <property type="protein sequence ID" value="CAF4915386.1"/>
    <property type="molecule type" value="Genomic_DNA"/>
</dbReference>